<dbReference type="EMBL" id="JAVFHQ010000067">
    <property type="protein sequence ID" value="KAK4540465.1"/>
    <property type="molecule type" value="Genomic_DNA"/>
</dbReference>
<reference evidence="1 2" key="1">
    <citation type="submission" date="2021-11" db="EMBL/GenBank/DDBJ databases">
        <title>Black yeast isolated from Biological Soil Crust.</title>
        <authorList>
            <person name="Kurbessoian T."/>
        </authorList>
    </citation>
    <scope>NUCLEOTIDE SEQUENCE [LARGE SCALE GENOMIC DNA]</scope>
    <source>
        <strain evidence="1 2">CCFEE 5522</strain>
    </source>
</reference>
<organism evidence="1 2">
    <name type="scientific">Oleoguttula mirabilis</name>
    <dbReference type="NCBI Taxonomy" id="1507867"/>
    <lineage>
        <taxon>Eukaryota</taxon>
        <taxon>Fungi</taxon>
        <taxon>Dikarya</taxon>
        <taxon>Ascomycota</taxon>
        <taxon>Pezizomycotina</taxon>
        <taxon>Dothideomycetes</taxon>
        <taxon>Dothideomycetidae</taxon>
        <taxon>Mycosphaerellales</taxon>
        <taxon>Teratosphaeriaceae</taxon>
        <taxon>Oleoguttula</taxon>
    </lineage>
</organism>
<dbReference type="AlphaFoldDB" id="A0AAV9J641"/>
<sequence length="324" mass="36676">MTADRSMPSSHAILEQLAKLQKAHEQIANECRAAGAVKRVERRHRSSDKFRALRTAEGCVREIERLTYHATPSAELENVEQTHKRFMDRLFGTTELLEQILLGVSVEDLLSAQQVDKTFFSAITGSQKLLRRLGLAPDDDASFYSAFDAGKDGSEGFPGFYTRLSQTKTSSTPQLKAVFSSKDFTLPEAGSRIRSMLICQPRVFEISAWADCNHRCQDAPVTIRSASGITFGDLLDAAARLKEEHRLCPFTPHFDMDANGYAKVTVKLVTDLALKPGDETLWHYQQQKQSEADEYEKWYSADSEWEHTMLSYGSAKREGWWYLY</sequence>
<name>A0AAV9J641_9PEZI</name>
<gene>
    <name evidence="1" type="ORF">LTR36_009211</name>
</gene>
<protein>
    <submittedName>
        <fullName evidence="1">Uncharacterized protein</fullName>
    </submittedName>
</protein>
<keyword evidence="2" id="KW-1185">Reference proteome</keyword>
<evidence type="ECO:0000313" key="2">
    <source>
        <dbReference type="Proteomes" id="UP001324427"/>
    </source>
</evidence>
<accession>A0AAV9J641</accession>
<dbReference type="Proteomes" id="UP001324427">
    <property type="component" value="Unassembled WGS sequence"/>
</dbReference>
<comment type="caution">
    <text evidence="1">The sequence shown here is derived from an EMBL/GenBank/DDBJ whole genome shotgun (WGS) entry which is preliminary data.</text>
</comment>
<proteinExistence type="predicted"/>
<evidence type="ECO:0000313" key="1">
    <source>
        <dbReference type="EMBL" id="KAK4540465.1"/>
    </source>
</evidence>